<evidence type="ECO:0000256" key="2">
    <source>
        <dbReference type="SAM" id="Phobius"/>
    </source>
</evidence>
<dbReference type="OrthoDB" id="422736at2759"/>
<accession>A0A9W8WWK7</accession>
<keyword evidence="4" id="KW-1185">Reference proteome</keyword>
<comment type="caution">
    <text evidence="3">The sequence shown here is derived from an EMBL/GenBank/DDBJ whole genome shotgun (WGS) entry which is preliminary data.</text>
</comment>
<reference evidence="3" key="1">
    <citation type="submission" date="2022-10" db="EMBL/GenBank/DDBJ databases">
        <title>Tapping the CABI collections for fungal endophytes: first genome assemblies for Collariella, Neodidymelliopsis, Ascochyta clinopodiicola, Didymella pomorum, Didymosphaeria variabile, Neocosmospora piperis and Neocucurbitaria cava.</title>
        <authorList>
            <person name="Hill R."/>
        </authorList>
    </citation>
    <scope>NUCLEOTIDE SEQUENCE</scope>
    <source>
        <strain evidence="3">IMI 360193</strain>
    </source>
</reference>
<keyword evidence="2" id="KW-0472">Membrane</keyword>
<evidence type="ECO:0000313" key="4">
    <source>
        <dbReference type="Proteomes" id="UP001140562"/>
    </source>
</evidence>
<keyword evidence="2" id="KW-0812">Transmembrane</keyword>
<feature type="transmembrane region" description="Helical" evidence="2">
    <location>
        <begin position="35"/>
        <end position="52"/>
    </location>
</feature>
<dbReference type="Proteomes" id="UP001140562">
    <property type="component" value="Unassembled WGS sequence"/>
</dbReference>
<evidence type="ECO:0000256" key="1">
    <source>
        <dbReference type="SAM" id="MobiDB-lite"/>
    </source>
</evidence>
<name>A0A9W8WWK7_9PLEO</name>
<dbReference type="PANTHER" id="PTHR36587">
    <property type="entry name" value="EXPRESSION SITE-ASSOCIATED GENE 3 (ESAG3)-LIKE PROTEIN"/>
    <property type="match status" value="1"/>
</dbReference>
<dbReference type="AlphaFoldDB" id="A0A9W8WWK7"/>
<organism evidence="3 4">
    <name type="scientific">Didymella glomerata</name>
    <dbReference type="NCBI Taxonomy" id="749621"/>
    <lineage>
        <taxon>Eukaryota</taxon>
        <taxon>Fungi</taxon>
        <taxon>Dikarya</taxon>
        <taxon>Ascomycota</taxon>
        <taxon>Pezizomycotina</taxon>
        <taxon>Dothideomycetes</taxon>
        <taxon>Pleosporomycetidae</taxon>
        <taxon>Pleosporales</taxon>
        <taxon>Pleosporineae</taxon>
        <taxon>Didymellaceae</taxon>
        <taxon>Didymella</taxon>
    </lineage>
</organism>
<protein>
    <submittedName>
        <fullName evidence="3">Uncharacterized protein</fullName>
    </submittedName>
</protein>
<dbReference type="CDD" id="cd22997">
    <property type="entry name" value="GT_LH"/>
    <property type="match status" value="1"/>
</dbReference>
<dbReference type="EMBL" id="JAPEUV010000084">
    <property type="protein sequence ID" value="KAJ4334034.1"/>
    <property type="molecule type" value="Genomic_DNA"/>
</dbReference>
<keyword evidence="2" id="KW-1133">Transmembrane helix</keyword>
<dbReference type="PANTHER" id="PTHR36587:SF2">
    <property type="entry name" value="EXPRESSION SITE-ASSOCIATED GENE 3 (ESAG3)-LIKE PROTEIN"/>
    <property type="match status" value="1"/>
</dbReference>
<evidence type="ECO:0000313" key="3">
    <source>
        <dbReference type="EMBL" id="KAJ4334034.1"/>
    </source>
</evidence>
<feature type="compositionally biased region" description="Basic and acidic residues" evidence="1">
    <location>
        <begin position="612"/>
        <end position="691"/>
    </location>
</feature>
<sequence>MAGDAMLHIPMYPRKTPTEIGGAVVQWLCSRRGRTLLFSVVFLALILALTGIRHSETITAQYHALSEYQWRPYQPSKSKLTKTPFKAPSNTTLQLENGEIDHLPPKLEKSTPNFHLLMTSEKDSDDFCKSTLSAMLLNYPPPTGVNLYRTFVRLGHKEWQTLSEIKEYLHNEKLVHDDDLLLIVDGQDTWFQLPSDVMIKQYEAVVEYANARLLKRYGVDGNKRQRFNQTIVFGAGKSCEGDTDSCKYAPDSILPHDLYNASVETTSARDIPAKYLNSRVLMGPAQDLRVLFDAALKRFQTDNSERQTMQSVLASMFGEQQLRRDAVLTEGKSASIKLQEWVGKTSKEHAAAERRLEIANATIHLEKAHEYSIGLDYTHTLFQPLALTHSSELLPLKHDNSTNLSLYRHPGTITPHLSLPPTLLASKLPFWSPNSYLHNPSPDTNKPAYIDRLDYDFDLDRLPDRRTPWAGIALIQNTYTGAVPALILRSSHNSKNSGISSDEMSFNSLWFAKHKRALLRQYIRTPQSPNGYHNSVVGGDRFWDQRGGRGGVWTSKEQIWMPWGEVDGVCGTLAHLKQVFDDGKGVWMHELEDDNEGQRVRDEQEYKKKLEEKKQKAKEKEREQVQKTAERVKMEQEQAEREKHNKERIEEEERQRKADDEHKQRENERLAAIDEANKLGYEGERRKKEMQRSQQMGGDQAPPTQRRAERWSA</sequence>
<feature type="region of interest" description="Disordered" evidence="1">
    <location>
        <begin position="612"/>
        <end position="713"/>
    </location>
</feature>
<gene>
    <name evidence="3" type="ORF">N0V87_007192</name>
</gene>
<proteinExistence type="predicted"/>